<evidence type="ECO:0000256" key="2">
    <source>
        <dbReference type="ARBA" id="ARBA00008814"/>
    </source>
</evidence>
<evidence type="ECO:0000256" key="1">
    <source>
        <dbReference type="ARBA" id="ARBA00004193"/>
    </source>
</evidence>
<dbReference type="GO" id="GO:1901678">
    <property type="term" value="P:iron coordination entity transport"/>
    <property type="evidence" value="ECO:0007669"/>
    <property type="project" value="UniProtKB-ARBA"/>
</dbReference>
<comment type="subcellular location">
    <subcellularLocation>
        <location evidence="1">Cell membrane</location>
        <topology evidence="1">Lipid-anchor</topology>
    </subcellularLocation>
</comment>
<dbReference type="SUPFAM" id="SSF53807">
    <property type="entry name" value="Helical backbone' metal receptor"/>
    <property type="match status" value="1"/>
</dbReference>
<organism evidence="8 9">
    <name type="scientific">Marinococcus luteus</name>
    <dbReference type="NCBI Taxonomy" id="1122204"/>
    <lineage>
        <taxon>Bacteria</taxon>
        <taxon>Bacillati</taxon>
        <taxon>Bacillota</taxon>
        <taxon>Bacilli</taxon>
        <taxon>Bacillales</taxon>
        <taxon>Bacillaceae</taxon>
        <taxon>Marinococcus</taxon>
    </lineage>
</organism>
<evidence type="ECO:0000259" key="7">
    <source>
        <dbReference type="PROSITE" id="PS50983"/>
    </source>
</evidence>
<dbReference type="Pfam" id="PF01497">
    <property type="entry name" value="Peripla_BP_2"/>
    <property type="match status" value="1"/>
</dbReference>
<dbReference type="PANTHER" id="PTHR30532:SF26">
    <property type="entry name" value="IRON(3+)-HYDROXAMATE-BINDING PROTEIN FHUD"/>
    <property type="match status" value="1"/>
</dbReference>
<protein>
    <submittedName>
        <fullName evidence="8">Iron complex transport system substrate-binding protein</fullName>
    </submittedName>
</protein>
<keyword evidence="9" id="KW-1185">Reference proteome</keyword>
<feature type="domain" description="Fe/B12 periplasmic-binding" evidence="7">
    <location>
        <begin position="53"/>
        <end position="312"/>
    </location>
</feature>
<dbReference type="PANTHER" id="PTHR30532">
    <property type="entry name" value="IRON III DICITRATE-BINDING PERIPLASMIC PROTEIN"/>
    <property type="match status" value="1"/>
</dbReference>
<dbReference type="Gene3D" id="3.40.50.1980">
    <property type="entry name" value="Nitrogenase molybdenum iron protein domain"/>
    <property type="match status" value="2"/>
</dbReference>
<evidence type="ECO:0000313" key="8">
    <source>
        <dbReference type="EMBL" id="SDW59563.1"/>
    </source>
</evidence>
<keyword evidence="3" id="KW-0813">Transport</keyword>
<comment type="similarity">
    <text evidence="2">Belongs to the bacterial solute-binding protein 8 family.</text>
</comment>
<feature type="chain" id="PRO_5011627409" evidence="6">
    <location>
        <begin position="24"/>
        <end position="312"/>
    </location>
</feature>
<sequence length="312" mass="34423">MVKKWISLFAVGFALLFVLTACGNDSSGGSGEGEDSGENAEAETRTVTDPTGREVEIPAEPQNVVALQNVADMLILDEQPIGTSDYYLDTYGDQLEGVESVGGDTPNVEQINELDPDMILLSDYQSDSLDQLEQIAPVYMTSFEDTPEEQLQNTADALNKEDASEEWLNEYEQQAEEARQTLADNNVPEDATAAVVQFIGKEVYVHDQSVFAGLYEGAGLEPTEGVEENTETQAISLETVPDYVEGADYLFVLTDQGEPTEQSQELVDDLLADTQAVQNEQFYYVNNTKWSDFTLLGREYQLNDSVEKITSE</sequence>
<feature type="compositionally biased region" description="Basic and acidic residues" evidence="5">
    <location>
        <begin position="42"/>
        <end position="51"/>
    </location>
</feature>
<proteinExistence type="inferred from homology"/>
<dbReference type="OrthoDB" id="2241086at2"/>
<keyword evidence="4 6" id="KW-0732">Signal</keyword>
<dbReference type="PROSITE" id="PS50983">
    <property type="entry name" value="FE_B12_PBP"/>
    <property type="match status" value="1"/>
</dbReference>
<evidence type="ECO:0000256" key="3">
    <source>
        <dbReference type="ARBA" id="ARBA00022448"/>
    </source>
</evidence>
<feature type="region of interest" description="Disordered" evidence="5">
    <location>
        <begin position="26"/>
        <end position="51"/>
    </location>
</feature>
<dbReference type="RefSeq" id="WP_091614199.1">
    <property type="nucleotide sequence ID" value="NZ_FNNC01000003.1"/>
</dbReference>
<evidence type="ECO:0000313" key="9">
    <source>
        <dbReference type="Proteomes" id="UP000199488"/>
    </source>
</evidence>
<feature type="signal peptide" evidence="6">
    <location>
        <begin position="1"/>
        <end position="23"/>
    </location>
</feature>
<dbReference type="GO" id="GO:0030288">
    <property type="term" value="C:outer membrane-bounded periplasmic space"/>
    <property type="evidence" value="ECO:0007669"/>
    <property type="project" value="TreeGrafter"/>
</dbReference>
<evidence type="ECO:0000256" key="4">
    <source>
        <dbReference type="ARBA" id="ARBA00022729"/>
    </source>
</evidence>
<accession>A0A1H2UTV0</accession>
<name>A0A1H2UTV0_9BACI</name>
<evidence type="ECO:0000256" key="6">
    <source>
        <dbReference type="SAM" id="SignalP"/>
    </source>
</evidence>
<gene>
    <name evidence="8" type="ORF">SAMN05421781_1898</name>
</gene>
<reference evidence="8 9" key="1">
    <citation type="submission" date="2016-10" db="EMBL/GenBank/DDBJ databases">
        <authorList>
            <person name="de Groot N.N."/>
        </authorList>
    </citation>
    <scope>NUCLEOTIDE SEQUENCE [LARGE SCALE GENOMIC DNA]</scope>
    <source>
        <strain evidence="8 9">DSM 23126</strain>
    </source>
</reference>
<dbReference type="GO" id="GO:0005886">
    <property type="term" value="C:plasma membrane"/>
    <property type="evidence" value="ECO:0007669"/>
    <property type="project" value="UniProtKB-SubCell"/>
</dbReference>
<dbReference type="AlphaFoldDB" id="A0A1H2UTV0"/>
<dbReference type="STRING" id="1122204.SAMN05421781_1898"/>
<evidence type="ECO:0000256" key="5">
    <source>
        <dbReference type="SAM" id="MobiDB-lite"/>
    </source>
</evidence>
<dbReference type="EMBL" id="FNNC01000003">
    <property type="protein sequence ID" value="SDW59563.1"/>
    <property type="molecule type" value="Genomic_DNA"/>
</dbReference>
<dbReference type="InterPro" id="IPR051313">
    <property type="entry name" value="Bact_iron-sidero_bind"/>
</dbReference>
<dbReference type="InterPro" id="IPR002491">
    <property type="entry name" value="ABC_transptr_periplasmic_BD"/>
</dbReference>
<dbReference type="Proteomes" id="UP000199488">
    <property type="component" value="Unassembled WGS sequence"/>
</dbReference>
<dbReference type="PROSITE" id="PS51257">
    <property type="entry name" value="PROKAR_LIPOPROTEIN"/>
    <property type="match status" value="1"/>
</dbReference>
<feature type="compositionally biased region" description="Acidic residues" evidence="5">
    <location>
        <begin position="32"/>
        <end position="41"/>
    </location>
</feature>